<organism evidence="1 2">
    <name type="scientific">Microvirga lupini</name>
    <dbReference type="NCBI Taxonomy" id="420324"/>
    <lineage>
        <taxon>Bacteria</taxon>
        <taxon>Pseudomonadati</taxon>
        <taxon>Pseudomonadota</taxon>
        <taxon>Alphaproteobacteria</taxon>
        <taxon>Hyphomicrobiales</taxon>
        <taxon>Methylobacteriaceae</taxon>
        <taxon>Microvirga</taxon>
    </lineage>
</organism>
<gene>
    <name evidence="1" type="ORF">FHR70_000758</name>
</gene>
<protein>
    <submittedName>
        <fullName evidence="1">Putative Zn-binding protein involved in type VI secretion</fullName>
    </submittedName>
</protein>
<dbReference type="Proteomes" id="UP000532010">
    <property type="component" value="Unassembled WGS sequence"/>
</dbReference>
<dbReference type="EMBL" id="JACHWB010000001">
    <property type="protein sequence ID" value="MBB3017718.1"/>
    <property type="molecule type" value="Genomic_DNA"/>
</dbReference>
<dbReference type="Pfam" id="PF05488">
    <property type="entry name" value="PAAR_motif"/>
    <property type="match status" value="1"/>
</dbReference>
<accession>A0A7W4VI89</accession>
<dbReference type="RefSeq" id="WP_183447236.1">
    <property type="nucleotide sequence ID" value="NZ_JACHWB010000001.1"/>
</dbReference>
<keyword evidence="2" id="KW-1185">Reference proteome</keyword>
<proteinExistence type="predicted"/>
<comment type="caution">
    <text evidence="1">The sequence shown here is derived from an EMBL/GenBank/DDBJ whole genome shotgun (WGS) entry which is preliminary data.</text>
</comment>
<evidence type="ECO:0000313" key="1">
    <source>
        <dbReference type="EMBL" id="MBB3017718.1"/>
    </source>
</evidence>
<evidence type="ECO:0000313" key="2">
    <source>
        <dbReference type="Proteomes" id="UP000532010"/>
    </source>
</evidence>
<dbReference type="InterPro" id="IPR008727">
    <property type="entry name" value="PAAR_motif"/>
</dbReference>
<reference evidence="1 2" key="1">
    <citation type="submission" date="2020-08" db="EMBL/GenBank/DDBJ databases">
        <title>The Agave Microbiome: Exploring the role of microbial communities in plant adaptations to desert environments.</title>
        <authorList>
            <person name="Partida-Martinez L.P."/>
        </authorList>
    </citation>
    <scope>NUCLEOTIDE SEQUENCE [LARGE SCALE GENOMIC DNA]</scope>
    <source>
        <strain evidence="1 2">AT3.9</strain>
    </source>
</reference>
<sequence length="90" mass="8577">MPGISRVGVDAAGGTIIGNLAPTVFINGAPCAVQGADVAPHPPFPPHSAAPVMVGHSSTVFACGIPVCRAGDQASCGHAATGSGNVFAGG</sequence>
<name>A0A7W4VI89_9HYPH</name>
<dbReference type="AlphaFoldDB" id="A0A7W4VI89"/>
<dbReference type="Gene3D" id="2.60.200.60">
    <property type="match status" value="1"/>
</dbReference>